<dbReference type="Proteomes" id="UP000214689">
    <property type="component" value="Chromosome"/>
</dbReference>
<comment type="similarity">
    <text evidence="1">Belongs to the LysR transcriptional regulatory family.</text>
</comment>
<dbReference type="Gene3D" id="3.40.190.10">
    <property type="entry name" value="Periplasmic binding protein-like II"/>
    <property type="match status" value="2"/>
</dbReference>
<evidence type="ECO:0000313" key="6">
    <source>
        <dbReference type="EMBL" id="ASS37060.1"/>
    </source>
</evidence>
<dbReference type="RefSeq" id="WP_169711281.1">
    <property type="nucleotide sequence ID" value="NZ_CP016199.1"/>
</dbReference>
<dbReference type="PROSITE" id="PS50931">
    <property type="entry name" value="HTH_LYSR"/>
    <property type="match status" value="1"/>
</dbReference>
<dbReference type="GO" id="GO:0005829">
    <property type="term" value="C:cytosol"/>
    <property type="evidence" value="ECO:0007669"/>
    <property type="project" value="TreeGrafter"/>
</dbReference>
<sequence length="303" mass="33697">MEVEKVKVLLRALELGNMSSAAAELGYTPSGISRMMASLEEETGIRLVNRNRNGISPTHECRQLLSSFTALVNSANHLDQNIAEICGVITGEVRVATAYSTYYKFLTDLIKDFCAKYPGIAVDLTAGRSSALMAELERDELDFCLISHRNGTCEWIHLLDDPFYIWVPNDHPAVADGVYDIHRIYNDSYIELYPGRESDGSMMFKSYDINPPIRYKTSDAFAAYSMVEAGLGVTTVNGVSINQWNGDVTALPISPSYNVPIGIAVPETGRISPAAKKFRDFALVFFSEHKQQMMEIINDNDKK</sequence>
<name>A0A223AQ26_9FIRM</name>
<keyword evidence="2" id="KW-0805">Transcription regulation</keyword>
<dbReference type="GO" id="GO:0003700">
    <property type="term" value="F:DNA-binding transcription factor activity"/>
    <property type="evidence" value="ECO:0007669"/>
    <property type="project" value="InterPro"/>
</dbReference>
<dbReference type="InterPro" id="IPR000847">
    <property type="entry name" value="LysR_HTH_N"/>
</dbReference>
<dbReference type="InterPro" id="IPR036388">
    <property type="entry name" value="WH-like_DNA-bd_sf"/>
</dbReference>
<dbReference type="CDD" id="cd05466">
    <property type="entry name" value="PBP2_LTTR_substrate"/>
    <property type="match status" value="1"/>
</dbReference>
<dbReference type="Pfam" id="PF03466">
    <property type="entry name" value="LysR_substrate"/>
    <property type="match status" value="1"/>
</dbReference>
<dbReference type="InterPro" id="IPR050950">
    <property type="entry name" value="HTH-type_LysR_regulators"/>
</dbReference>
<dbReference type="AlphaFoldDB" id="A0A223AQ26"/>
<evidence type="ECO:0000313" key="7">
    <source>
        <dbReference type="Proteomes" id="UP000214689"/>
    </source>
</evidence>
<evidence type="ECO:0000256" key="1">
    <source>
        <dbReference type="ARBA" id="ARBA00009437"/>
    </source>
</evidence>
<protein>
    <recommendedName>
        <fullName evidence="5">HTH lysR-type domain-containing protein</fullName>
    </recommendedName>
</protein>
<dbReference type="EMBL" id="CP016199">
    <property type="protein sequence ID" value="ASS37060.1"/>
    <property type="molecule type" value="Genomic_DNA"/>
</dbReference>
<dbReference type="PANTHER" id="PTHR30419">
    <property type="entry name" value="HTH-TYPE TRANSCRIPTIONAL REGULATOR YBHD"/>
    <property type="match status" value="1"/>
</dbReference>
<feature type="domain" description="HTH lysR-type" evidence="5">
    <location>
        <begin position="1"/>
        <end position="58"/>
    </location>
</feature>
<evidence type="ECO:0000259" key="5">
    <source>
        <dbReference type="PROSITE" id="PS50931"/>
    </source>
</evidence>
<proteinExistence type="inferred from homology"/>
<dbReference type="GO" id="GO:0003677">
    <property type="term" value="F:DNA binding"/>
    <property type="evidence" value="ECO:0007669"/>
    <property type="project" value="UniProtKB-KW"/>
</dbReference>
<dbReference type="SUPFAM" id="SSF46785">
    <property type="entry name" value="Winged helix' DNA-binding domain"/>
    <property type="match status" value="1"/>
</dbReference>
<gene>
    <name evidence="6" type="ORF">AXF17_00240</name>
</gene>
<dbReference type="SUPFAM" id="SSF53850">
    <property type="entry name" value="Periplasmic binding protein-like II"/>
    <property type="match status" value="1"/>
</dbReference>
<dbReference type="PANTHER" id="PTHR30419:SF28">
    <property type="entry name" value="HTH-TYPE TRANSCRIPTIONAL REGULATOR BSDA"/>
    <property type="match status" value="1"/>
</dbReference>
<keyword evidence="7" id="KW-1185">Reference proteome</keyword>
<dbReference type="Pfam" id="PF00126">
    <property type="entry name" value="HTH_1"/>
    <property type="match status" value="1"/>
</dbReference>
<organism evidence="6 7">
    <name type="scientific">Mogibacterium pumilum</name>
    <dbReference type="NCBI Taxonomy" id="86332"/>
    <lineage>
        <taxon>Bacteria</taxon>
        <taxon>Bacillati</taxon>
        <taxon>Bacillota</taxon>
        <taxon>Clostridia</taxon>
        <taxon>Peptostreptococcales</taxon>
        <taxon>Anaerovoracaceae</taxon>
        <taxon>Mogibacterium</taxon>
    </lineage>
</organism>
<evidence type="ECO:0000256" key="3">
    <source>
        <dbReference type="ARBA" id="ARBA00023125"/>
    </source>
</evidence>
<evidence type="ECO:0000256" key="4">
    <source>
        <dbReference type="ARBA" id="ARBA00023163"/>
    </source>
</evidence>
<accession>A0A223AQ26</accession>
<dbReference type="InterPro" id="IPR036390">
    <property type="entry name" value="WH_DNA-bd_sf"/>
</dbReference>
<evidence type="ECO:0000256" key="2">
    <source>
        <dbReference type="ARBA" id="ARBA00023015"/>
    </source>
</evidence>
<reference evidence="7" key="1">
    <citation type="submission" date="2016-05" db="EMBL/GenBank/DDBJ databases">
        <authorList>
            <person name="Holder M.E."/>
            <person name="Ajami N.J."/>
            <person name="Petrosino J.F."/>
        </authorList>
    </citation>
    <scope>NUCLEOTIDE SEQUENCE [LARGE SCALE GENOMIC DNA]</scope>
    <source>
        <strain evidence="7">ATCC 700696</strain>
    </source>
</reference>
<keyword evidence="3" id="KW-0238">DNA-binding</keyword>
<dbReference type="Gene3D" id="1.10.10.10">
    <property type="entry name" value="Winged helix-like DNA-binding domain superfamily/Winged helix DNA-binding domain"/>
    <property type="match status" value="1"/>
</dbReference>
<keyword evidence="4" id="KW-0804">Transcription</keyword>
<dbReference type="InterPro" id="IPR005119">
    <property type="entry name" value="LysR_subst-bd"/>
</dbReference>